<dbReference type="SMART" id="SM00320">
    <property type="entry name" value="WD40"/>
    <property type="match status" value="7"/>
</dbReference>
<dbReference type="Gene3D" id="3.40.50.1460">
    <property type="match status" value="1"/>
</dbReference>
<dbReference type="EMBL" id="BDQG01000001">
    <property type="protein sequence ID" value="GAW65794.1"/>
    <property type="molecule type" value="Genomic_DNA"/>
</dbReference>
<evidence type="ECO:0000256" key="3">
    <source>
        <dbReference type="PROSITE-ProRule" id="PRU00221"/>
    </source>
</evidence>
<dbReference type="InterPro" id="IPR011600">
    <property type="entry name" value="Pept_C14_caspase"/>
</dbReference>
<feature type="repeat" description="WD" evidence="3">
    <location>
        <begin position="39"/>
        <end position="72"/>
    </location>
</feature>
<dbReference type="PROSITE" id="PS50082">
    <property type="entry name" value="WD_REPEATS_2"/>
    <property type="match status" value="1"/>
</dbReference>
<dbReference type="SUPFAM" id="SSF52129">
    <property type="entry name" value="Caspase-like"/>
    <property type="match status" value="1"/>
</dbReference>
<name>A0ABQ0MFB3_9BACT</name>
<dbReference type="PROSITE" id="PS00678">
    <property type="entry name" value="WD_REPEATS_1"/>
    <property type="match status" value="1"/>
</dbReference>
<feature type="domain" description="Peptidase C14 caspase" evidence="6">
    <location>
        <begin position="717"/>
        <end position="942"/>
    </location>
</feature>
<keyword evidence="2" id="KW-0677">Repeat</keyword>
<dbReference type="Gene3D" id="2.60.40.10">
    <property type="entry name" value="Immunoglobulins"/>
    <property type="match status" value="1"/>
</dbReference>
<dbReference type="Gene3D" id="2.130.10.10">
    <property type="entry name" value="YVTN repeat-like/Quinoprotein amine dehydrogenase"/>
    <property type="match status" value="3"/>
</dbReference>
<dbReference type="Proteomes" id="UP000194153">
    <property type="component" value="Unassembled WGS sequence"/>
</dbReference>
<dbReference type="PANTHER" id="PTHR19879:SF9">
    <property type="entry name" value="TRANSCRIPTION INITIATION FACTOR TFIID SUBUNIT 5"/>
    <property type="match status" value="1"/>
</dbReference>
<protein>
    <submittedName>
        <fullName evidence="7">Wd40 repeat, subgroup</fullName>
    </submittedName>
</protein>
<dbReference type="InterPro" id="IPR013783">
    <property type="entry name" value="Ig-like_fold"/>
</dbReference>
<keyword evidence="1 3" id="KW-0853">WD repeat</keyword>
<dbReference type="InterPro" id="IPR001680">
    <property type="entry name" value="WD40_rpt"/>
</dbReference>
<evidence type="ECO:0000313" key="7">
    <source>
        <dbReference type="EMBL" id="GAW65794.1"/>
    </source>
</evidence>
<keyword evidence="5" id="KW-0732">Signal</keyword>
<evidence type="ECO:0000256" key="2">
    <source>
        <dbReference type="ARBA" id="ARBA00022737"/>
    </source>
</evidence>
<evidence type="ECO:0000259" key="6">
    <source>
        <dbReference type="Pfam" id="PF00656"/>
    </source>
</evidence>
<proteinExistence type="predicted"/>
<keyword evidence="8" id="KW-1185">Reference proteome</keyword>
<comment type="caution">
    <text evidence="7">The sequence shown here is derived from an EMBL/GenBank/DDBJ whole genome shotgun (WGS) entry which is preliminary data.</text>
</comment>
<accession>A0ABQ0MFB3</accession>
<reference evidence="8" key="1">
    <citation type="submission" date="2017-05" db="EMBL/GenBank/DDBJ databases">
        <title>Draft genome sequence of Geobacter pelophilus, a iron(III)-reducing bacteria.</title>
        <authorList>
            <person name="Aoyagi T."/>
            <person name="Koike H."/>
            <person name="Morita T."/>
            <person name="Sato Y."/>
            <person name="Habe H."/>
            <person name="Hori T."/>
        </authorList>
    </citation>
    <scope>NUCLEOTIDE SEQUENCE [LARGE SCALE GENOMIC DNA]</scope>
    <source>
        <strain evidence="8">Drf2</strain>
    </source>
</reference>
<dbReference type="InterPro" id="IPR015943">
    <property type="entry name" value="WD40/YVTN_repeat-like_dom_sf"/>
</dbReference>
<dbReference type="SUPFAM" id="SSF101908">
    <property type="entry name" value="Putative isomerase YbhE"/>
    <property type="match status" value="1"/>
</dbReference>
<evidence type="ECO:0000256" key="4">
    <source>
        <dbReference type="SAM" id="MobiDB-lite"/>
    </source>
</evidence>
<feature type="chain" id="PRO_5045510830" evidence="5">
    <location>
        <begin position="27"/>
        <end position="959"/>
    </location>
</feature>
<dbReference type="InterPro" id="IPR029030">
    <property type="entry name" value="Caspase-like_dom_sf"/>
</dbReference>
<dbReference type="PANTHER" id="PTHR19879">
    <property type="entry name" value="TRANSCRIPTION INITIATION FACTOR TFIID"/>
    <property type="match status" value="1"/>
</dbReference>
<dbReference type="SUPFAM" id="SSF50952">
    <property type="entry name" value="Soluble quinoprotein glucose dehydrogenase"/>
    <property type="match status" value="1"/>
</dbReference>
<dbReference type="Pfam" id="PF00400">
    <property type="entry name" value="WD40"/>
    <property type="match status" value="1"/>
</dbReference>
<feature type="region of interest" description="Disordered" evidence="4">
    <location>
        <begin position="932"/>
        <end position="959"/>
    </location>
</feature>
<sequence length="959" mass="102117">MMSRRFLSALFSLCLALQMAATLAFAAAPPREPMLRIETGMHTAMVKAISIDAAGHFLATASEDKTVRVWDLAAKVEGSSDPAPVRILRPHIGPGNEGKLFAVAISPDGGTIACGGWTGWDWRKKGSVYFYSRATGKVVKRLDGFPNVIKALRYSPDGRRIAVALGAGKGVYQLRVSDWKLVGADRAYGNDCYGLEFDAAGRLATASWDGFVRLYDDRMQLLAKEKAPNGELPYSIAFTADGGKLAVGCDDSRKVAVLSGSDLTPLYTAPGGADSGSLFSVAWSADGTTLYAAGSHRSGDKYLLRRWEEGGKGEFSDLPIADGNVMQLASLPGGALAYASAGPEIGVTVPGKAPSFHRAPGIVDHRGGNLLVSADGSSIGFGYDPAAKPGAVFALGDRSLRLGGDDDGLYGALLETPELRVTGWRNGTTPLLNGLPLRMEPHEASRSLALGHDRKLLLLGTDWNLRCFDRLGKERWHRAAPAIVWQVNVSANGKVAVAALGDGTIRWYRMSDGKELLAFFPHADKKRWVLWTPSGYYDASVGGEELAGWHLNSDTAQGADFFPVSRFRLVFCRPDVINRLLAKWDDAEAGKGTGEKTLLSLLPPVVSITSPQDKGVVEQGELTVDFTVRSPSGEAVTGVRVLVNGRPVSFHWQGTGLPLNQGERRKVTFALPAGESEIAVIAENRHAASEPATIRVSRTAQEPEPEVISLKPRLFILSIGIGGYPDPELALDFAAKDAKDFASLMQLQKGGLYGDVTVKLLTDAAANRQAVLDGLKWLSGEARERDTAIVFLSGHGVTDAGGAYYFLPVDGKPGKLGESAVVFSEIRKALMSLPGKAVLFVDTCHAGDVMGGKKGGSEVNAVVNDLSSAENGVVVFASSTGRQYSIEDPAWGNGAFTKALVEGIAGKADYTGKGRITVASLDLWLSERVQELTGGKQTPTTAKPRTVPDFPLAVKKQAP</sequence>
<feature type="signal peptide" evidence="5">
    <location>
        <begin position="1"/>
        <end position="26"/>
    </location>
</feature>
<gene>
    <name evidence="7" type="ORF">GPEL0_01f0847</name>
</gene>
<dbReference type="InterPro" id="IPR011041">
    <property type="entry name" value="Quinoprot_gluc/sorb_DH_b-prop"/>
</dbReference>
<evidence type="ECO:0000256" key="5">
    <source>
        <dbReference type="SAM" id="SignalP"/>
    </source>
</evidence>
<dbReference type="PROSITE" id="PS50294">
    <property type="entry name" value="WD_REPEATS_REGION"/>
    <property type="match status" value="1"/>
</dbReference>
<dbReference type="Pfam" id="PF00656">
    <property type="entry name" value="Peptidase_C14"/>
    <property type="match status" value="1"/>
</dbReference>
<evidence type="ECO:0000256" key="1">
    <source>
        <dbReference type="ARBA" id="ARBA00022574"/>
    </source>
</evidence>
<dbReference type="InterPro" id="IPR019775">
    <property type="entry name" value="WD40_repeat_CS"/>
</dbReference>
<organism evidence="7 8">
    <name type="scientific">Geoanaerobacter pelophilus</name>
    <dbReference type="NCBI Taxonomy" id="60036"/>
    <lineage>
        <taxon>Bacteria</taxon>
        <taxon>Pseudomonadati</taxon>
        <taxon>Thermodesulfobacteriota</taxon>
        <taxon>Desulfuromonadia</taxon>
        <taxon>Geobacterales</taxon>
        <taxon>Geobacteraceae</taxon>
        <taxon>Geoanaerobacter</taxon>
    </lineage>
</organism>
<evidence type="ECO:0000313" key="8">
    <source>
        <dbReference type="Proteomes" id="UP000194153"/>
    </source>
</evidence>